<feature type="transmembrane region" description="Helical" evidence="7">
    <location>
        <begin position="324"/>
        <end position="345"/>
    </location>
</feature>
<evidence type="ECO:0000313" key="9">
    <source>
        <dbReference type="Proteomes" id="UP001259832"/>
    </source>
</evidence>
<evidence type="ECO:0000256" key="1">
    <source>
        <dbReference type="ARBA" id="ARBA00004141"/>
    </source>
</evidence>
<dbReference type="InterPro" id="IPR009262">
    <property type="entry name" value="SLC35_F1/F2/F6"/>
</dbReference>
<dbReference type="Pfam" id="PF06027">
    <property type="entry name" value="SLC35F"/>
    <property type="match status" value="1"/>
</dbReference>
<dbReference type="InterPro" id="IPR037185">
    <property type="entry name" value="EmrE-like"/>
</dbReference>
<feature type="transmembrane region" description="Helical" evidence="7">
    <location>
        <begin position="31"/>
        <end position="52"/>
    </location>
</feature>
<accession>A0AAD9G2R2</accession>
<reference evidence="8" key="1">
    <citation type="submission" date="2023-08" db="EMBL/GenBank/DDBJ databases">
        <title>Reference Genome Resource for the Citrus Pathogen Phytophthora citrophthora.</title>
        <authorList>
            <person name="Moller H."/>
            <person name="Coetzee B."/>
            <person name="Rose L.J."/>
            <person name="Van Niekerk J.M."/>
        </authorList>
    </citation>
    <scope>NUCLEOTIDE SEQUENCE</scope>
    <source>
        <strain evidence="8">STE-U-9442</strain>
    </source>
</reference>
<dbReference type="EMBL" id="JASMQC010000037">
    <property type="protein sequence ID" value="KAK1930686.1"/>
    <property type="molecule type" value="Genomic_DNA"/>
</dbReference>
<feature type="transmembrane region" description="Helical" evidence="7">
    <location>
        <begin position="351"/>
        <end position="370"/>
    </location>
</feature>
<dbReference type="SUPFAM" id="SSF103481">
    <property type="entry name" value="Multidrug resistance efflux transporter EmrE"/>
    <property type="match status" value="1"/>
</dbReference>
<feature type="transmembrane region" description="Helical" evidence="7">
    <location>
        <begin position="286"/>
        <end position="312"/>
    </location>
</feature>
<evidence type="ECO:0000313" key="8">
    <source>
        <dbReference type="EMBL" id="KAK1930686.1"/>
    </source>
</evidence>
<organism evidence="8 9">
    <name type="scientific">Phytophthora citrophthora</name>
    <dbReference type="NCBI Taxonomy" id="4793"/>
    <lineage>
        <taxon>Eukaryota</taxon>
        <taxon>Sar</taxon>
        <taxon>Stramenopiles</taxon>
        <taxon>Oomycota</taxon>
        <taxon>Peronosporomycetes</taxon>
        <taxon>Peronosporales</taxon>
        <taxon>Peronosporaceae</taxon>
        <taxon>Phytophthora</taxon>
    </lineage>
</organism>
<comment type="similarity">
    <text evidence="2">Belongs to the SLC35F solute transporter family.</text>
</comment>
<dbReference type="Proteomes" id="UP001259832">
    <property type="component" value="Unassembled WGS sequence"/>
</dbReference>
<evidence type="ECO:0000256" key="5">
    <source>
        <dbReference type="ARBA" id="ARBA00022989"/>
    </source>
</evidence>
<name>A0AAD9G2R2_9STRA</name>
<feature type="transmembrane region" description="Helical" evidence="7">
    <location>
        <begin position="170"/>
        <end position="191"/>
    </location>
</feature>
<keyword evidence="5 7" id="KW-1133">Transmembrane helix</keyword>
<evidence type="ECO:0000256" key="2">
    <source>
        <dbReference type="ARBA" id="ARBA00007863"/>
    </source>
</evidence>
<keyword evidence="6 7" id="KW-0472">Membrane</keyword>
<dbReference type="PANTHER" id="PTHR13146:SF3">
    <property type="entry name" value="EAMA DOMAIN-CONTAINING PROTEIN"/>
    <property type="match status" value="1"/>
</dbReference>
<feature type="transmembrane region" description="Helical" evidence="7">
    <location>
        <begin position="72"/>
        <end position="92"/>
    </location>
</feature>
<comment type="caution">
    <text evidence="8">The sequence shown here is derived from an EMBL/GenBank/DDBJ whole genome shotgun (WGS) entry which is preliminary data.</text>
</comment>
<evidence type="ECO:0000256" key="3">
    <source>
        <dbReference type="ARBA" id="ARBA00022448"/>
    </source>
</evidence>
<gene>
    <name evidence="8" type="ORF">P3T76_013643</name>
</gene>
<evidence type="ECO:0000256" key="4">
    <source>
        <dbReference type="ARBA" id="ARBA00022692"/>
    </source>
</evidence>
<sequence length="464" mass="52731">MIGPHYRSDRERHKSVELWQQAVMSCGTREALVFGMGLITGTGTTLYILYGVDSVGLDGEVKKFEKPIFQTWLMFFAMVFALPIHWAYHYHVEKQWRRNNRNGMKYRYRIPRKMYFLLALPAAFDLLATFVANLGLLYITVSVFQLMKCTVIIFVALLKVFVLKDRLRSYMWIGIGMNMLAALMVGATSLADSDSQDNNATNQHPAFGVFMVVLSCAIQAVQYVFEEKLMDEGDSAPPLVVVGMEGVWGIILTTLVVYPVAYFVPGNDLGSNERFDDAYEMLMNSGLAQMVVLIYLLVILGYNVFAVSVTYLLNSIWHAILDNFRPITVWGADLMLFYFFTQGQFGERWTIWSWLQLAGMIMLLLGTAVYNGTLRLPGFVYLEPLEEAVTPIRTPEALTASTFSRSPLITRNAMKAAEIARRTPNANDRDRVRREFMTEYQPLSDAETRRRIDPAGHTYGSLET</sequence>
<evidence type="ECO:0000256" key="7">
    <source>
        <dbReference type="SAM" id="Phobius"/>
    </source>
</evidence>
<dbReference type="AlphaFoldDB" id="A0AAD9G2R2"/>
<keyword evidence="3" id="KW-0813">Transport</keyword>
<feature type="transmembrane region" description="Helical" evidence="7">
    <location>
        <begin position="113"/>
        <end position="131"/>
    </location>
</feature>
<dbReference type="PANTHER" id="PTHR13146">
    <property type="match status" value="1"/>
</dbReference>
<dbReference type="GO" id="GO:0016020">
    <property type="term" value="C:membrane"/>
    <property type="evidence" value="ECO:0007669"/>
    <property type="project" value="UniProtKB-SubCell"/>
</dbReference>
<protein>
    <submittedName>
        <fullName evidence="8">Solute carrier family 35 member F6</fullName>
    </submittedName>
</protein>
<evidence type="ECO:0000256" key="6">
    <source>
        <dbReference type="ARBA" id="ARBA00023136"/>
    </source>
</evidence>
<feature type="transmembrane region" description="Helical" evidence="7">
    <location>
        <begin position="137"/>
        <end position="158"/>
    </location>
</feature>
<proteinExistence type="inferred from homology"/>
<feature type="transmembrane region" description="Helical" evidence="7">
    <location>
        <begin position="246"/>
        <end position="266"/>
    </location>
</feature>
<dbReference type="GO" id="GO:0022857">
    <property type="term" value="F:transmembrane transporter activity"/>
    <property type="evidence" value="ECO:0007669"/>
    <property type="project" value="InterPro"/>
</dbReference>
<keyword evidence="9" id="KW-1185">Reference proteome</keyword>
<feature type="transmembrane region" description="Helical" evidence="7">
    <location>
        <begin position="206"/>
        <end position="225"/>
    </location>
</feature>
<keyword evidence="4 7" id="KW-0812">Transmembrane</keyword>
<comment type="subcellular location">
    <subcellularLocation>
        <location evidence="1">Membrane</location>
        <topology evidence="1">Multi-pass membrane protein</topology>
    </subcellularLocation>
</comment>